<feature type="compositionally biased region" description="Low complexity" evidence="1">
    <location>
        <begin position="76"/>
        <end position="85"/>
    </location>
</feature>
<dbReference type="RefSeq" id="WP_016447192.1">
    <property type="nucleotide sequence ID" value="NZ_AP025556.1"/>
</dbReference>
<feature type="transmembrane region" description="Helical" evidence="2">
    <location>
        <begin position="28"/>
        <end position="49"/>
    </location>
</feature>
<keyword evidence="2" id="KW-0472">Membrane</keyword>
<evidence type="ECO:0000313" key="5">
    <source>
        <dbReference type="Proteomes" id="UP000183417"/>
    </source>
</evidence>
<reference evidence="4 5" key="1">
    <citation type="submission" date="2016-10" db="EMBL/GenBank/DDBJ databases">
        <authorList>
            <person name="de Groot N.N."/>
        </authorList>
    </citation>
    <scope>NUCLEOTIDE SEQUENCE [LARGE SCALE GENOMIC DNA]</scope>
    <source>
        <strain evidence="4 5">LMG 24775</strain>
    </source>
</reference>
<reference evidence="3 6" key="2">
    <citation type="submission" date="2020-12" db="EMBL/GenBank/DDBJ databases">
        <title>FDA dAtabase for Regulatory Grade micrObial Sequences (FDA-ARGOS): Supporting development and validation of Infectious Disease Dx tests.</title>
        <authorList>
            <person name="Sproer C."/>
            <person name="Gronow S."/>
            <person name="Severitt S."/>
            <person name="Schroder I."/>
            <person name="Tallon L."/>
            <person name="Sadzewicz L."/>
            <person name="Zhao X."/>
            <person name="Boylan J."/>
            <person name="Ott S."/>
            <person name="Bowen H."/>
            <person name="Vavikolanu K."/>
            <person name="Mehta A."/>
            <person name="Aluvathingal J."/>
            <person name="Nadendla S."/>
            <person name="Lowell S."/>
            <person name="Myers T."/>
            <person name="Yan Y."/>
            <person name="Sichtig H."/>
        </authorList>
    </citation>
    <scope>NUCLEOTIDE SEQUENCE [LARGE SCALE GENOMIC DNA]</scope>
    <source>
        <strain evidence="3 6">FDAARGOS_890</strain>
    </source>
</reference>
<dbReference type="Proteomes" id="UP000183417">
    <property type="component" value="Unassembled WGS sequence"/>
</dbReference>
<keyword evidence="2" id="KW-0812">Transmembrane</keyword>
<dbReference type="GeneID" id="94691997"/>
<name>A0A1H3JAF9_9BURK</name>
<gene>
    <name evidence="3" type="ORF">I6G47_03765</name>
    <name evidence="4" type="ORF">SAMN05421547_104167</name>
</gene>
<keyword evidence="2" id="KW-1133">Transmembrane helix</keyword>
<feature type="region of interest" description="Disordered" evidence="1">
    <location>
        <begin position="56"/>
        <end position="93"/>
    </location>
</feature>
<evidence type="ECO:0000256" key="2">
    <source>
        <dbReference type="SAM" id="Phobius"/>
    </source>
</evidence>
<keyword evidence="6" id="KW-1185">Reference proteome</keyword>
<organism evidence="4 5">
    <name type="scientific">Delftia lacustris</name>
    <dbReference type="NCBI Taxonomy" id="558537"/>
    <lineage>
        <taxon>Bacteria</taxon>
        <taxon>Pseudomonadati</taxon>
        <taxon>Pseudomonadota</taxon>
        <taxon>Betaproteobacteria</taxon>
        <taxon>Burkholderiales</taxon>
        <taxon>Comamonadaceae</taxon>
        <taxon>Delftia</taxon>
    </lineage>
</organism>
<evidence type="ECO:0000313" key="4">
    <source>
        <dbReference type="EMBL" id="SDY36922.1"/>
    </source>
</evidence>
<protein>
    <submittedName>
        <fullName evidence="4">Uncharacterized protein</fullName>
    </submittedName>
</protein>
<evidence type="ECO:0000313" key="3">
    <source>
        <dbReference type="EMBL" id="QPS82215.1"/>
    </source>
</evidence>
<evidence type="ECO:0000256" key="1">
    <source>
        <dbReference type="SAM" id="MobiDB-lite"/>
    </source>
</evidence>
<evidence type="ECO:0000313" key="6">
    <source>
        <dbReference type="Proteomes" id="UP000595064"/>
    </source>
</evidence>
<proteinExistence type="predicted"/>
<sequence length="93" mass="10061">MADPEEPLEIRSERWQSLKGLDIASVDLGPICVVLLLTLICMAVMLLLAKSGAEQVRQAQPSPQAKGPAPRPQPAQPVAEPAQQQTWIPALRT</sequence>
<dbReference type="AlphaFoldDB" id="A0A1H3JAF9"/>
<dbReference type="EMBL" id="FNPE01000004">
    <property type="protein sequence ID" value="SDY36922.1"/>
    <property type="molecule type" value="Genomic_DNA"/>
</dbReference>
<dbReference type="KEGG" id="dla:I6G47_03765"/>
<dbReference type="EMBL" id="CP065748">
    <property type="protein sequence ID" value="QPS82215.1"/>
    <property type="molecule type" value="Genomic_DNA"/>
</dbReference>
<accession>A0A1H3JAF9</accession>
<dbReference type="Proteomes" id="UP000595064">
    <property type="component" value="Chromosome"/>
</dbReference>